<dbReference type="InterPro" id="IPR001128">
    <property type="entry name" value="Cyt_P450"/>
</dbReference>
<evidence type="ECO:0000256" key="9">
    <source>
        <dbReference type="ARBA" id="ARBA00023033"/>
    </source>
</evidence>
<reference evidence="13" key="1">
    <citation type="submission" date="2023-03" db="EMBL/GenBank/DDBJ databases">
        <authorList>
            <person name="Lanier E.R."/>
            <person name="Schlecht N.J."/>
        </authorList>
    </citation>
    <scope>NUCLEOTIDE SEQUENCE</scope>
</reference>
<accession>A0A9Y1PSY1</accession>
<dbReference type="PRINTS" id="PR00385">
    <property type="entry name" value="P450"/>
</dbReference>
<evidence type="ECO:0000256" key="11">
    <source>
        <dbReference type="PIRSR" id="PIRSR602401-1"/>
    </source>
</evidence>
<keyword evidence="10" id="KW-0472">Membrane</keyword>
<keyword evidence="8 11" id="KW-0408">Iron</keyword>
<dbReference type="CDD" id="cd11073">
    <property type="entry name" value="CYP76-like"/>
    <property type="match status" value="1"/>
</dbReference>
<dbReference type="GO" id="GO:0020037">
    <property type="term" value="F:heme binding"/>
    <property type="evidence" value="ECO:0007669"/>
    <property type="project" value="InterPro"/>
</dbReference>
<dbReference type="EMBL" id="OQ675290">
    <property type="protein sequence ID" value="WET52754.1"/>
    <property type="molecule type" value="mRNA"/>
</dbReference>
<dbReference type="Gene3D" id="1.10.630.10">
    <property type="entry name" value="Cytochrome P450"/>
    <property type="match status" value="1"/>
</dbReference>
<dbReference type="SUPFAM" id="SSF48264">
    <property type="entry name" value="Cytochrome P450"/>
    <property type="match status" value="1"/>
</dbReference>
<evidence type="ECO:0000256" key="8">
    <source>
        <dbReference type="ARBA" id="ARBA00023004"/>
    </source>
</evidence>
<dbReference type="FunFam" id="1.10.630.10:FF:000007">
    <property type="entry name" value="Cytochrome P450 76C4"/>
    <property type="match status" value="1"/>
</dbReference>
<dbReference type="PRINTS" id="PR00463">
    <property type="entry name" value="EP450I"/>
</dbReference>
<dbReference type="GO" id="GO:0005506">
    <property type="term" value="F:iron ion binding"/>
    <property type="evidence" value="ECO:0007669"/>
    <property type="project" value="InterPro"/>
</dbReference>
<sequence>MNPNSERKTYKSDMDFLTLLLLLSSVLWIIFQQFEPNSLYRRASKLPPGPFPIPIIGNLLQLGQNPNRSLAKLSKIYGPLMHLKLGSKQTIVVSSPEMAKEILQKHDQICSGRAVPCVAQALNHHEGSIVWLPAGRKWRKFRRICKEHMFTTQKLEASEGLRQEKLQQLHNYLEECCSSGRAVSIGEVALVTSLNLMSATLCSMDFASLGSTSAHEMKETIQGVMKILGRPNLADFFPVLKSIDPQGLKHKTEAYGGKLLAMFDEIISERLQSRYTSSDSPRKKDLLEVLLDLNQENDADLSRNDIKHLFVDLVLGGADTSSETVLWAMSELFRNPEKMLKVKDELKNVVTGENKQVEECDIPRLPYLNAVIKEIFRLHPPTPFLIPRKAEANVEVNGYMVPKGAQILVNVWAIGRDSRIWTNPDSFEPQRFLDSTIDFRGQDFELITFGSGRRICPGIPLAHLMVHLMLASMVHNFEWKLEPGIKPEELDMNEVFGLTLHKAVPLKAFPIRQ</sequence>
<dbReference type="AlphaFoldDB" id="A0A9Y1PSY1"/>
<name>A0A9Y1PSY1_CALAM</name>
<organism evidence="13">
    <name type="scientific">Callicarpa americana</name>
    <name type="common">American beautyberry</name>
    <dbReference type="NCBI Taxonomy" id="204211"/>
    <lineage>
        <taxon>Eukaryota</taxon>
        <taxon>Viridiplantae</taxon>
        <taxon>Streptophyta</taxon>
        <taxon>Embryophyta</taxon>
        <taxon>Tracheophyta</taxon>
        <taxon>Spermatophyta</taxon>
        <taxon>Magnoliopsida</taxon>
        <taxon>eudicotyledons</taxon>
        <taxon>Gunneridae</taxon>
        <taxon>Pentapetalae</taxon>
        <taxon>asterids</taxon>
        <taxon>lamiids</taxon>
        <taxon>Lamiales</taxon>
        <taxon>Lamiaceae</taxon>
        <taxon>Callicarpoideae</taxon>
        <taxon>Callicarpa</taxon>
    </lineage>
</organism>
<keyword evidence="4" id="KW-0812">Transmembrane</keyword>
<dbReference type="GO" id="GO:0016705">
    <property type="term" value="F:oxidoreductase activity, acting on paired donors, with incorporation or reduction of molecular oxygen"/>
    <property type="evidence" value="ECO:0007669"/>
    <property type="project" value="InterPro"/>
</dbReference>
<keyword evidence="9 12" id="KW-0503">Monooxygenase</keyword>
<evidence type="ECO:0000256" key="2">
    <source>
        <dbReference type="ARBA" id="ARBA00010617"/>
    </source>
</evidence>
<proteinExistence type="evidence at transcript level"/>
<feature type="binding site" description="axial binding residue" evidence="11">
    <location>
        <position position="456"/>
    </location>
    <ligand>
        <name>heme</name>
        <dbReference type="ChEBI" id="CHEBI:30413"/>
    </ligand>
    <ligandPart>
        <name>Fe</name>
        <dbReference type="ChEBI" id="CHEBI:18248"/>
    </ligandPart>
</feature>
<evidence type="ECO:0000256" key="12">
    <source>
        <dbReference type="RuleBase" id="RU000461"/>
    </source>
</evidence>
<dbReference type="InterPro" id="IPR036396">
    <property type="entry name" value="Cyt_P450_sf"/>
</dbReference>
<evidence type="ECO:0000256" key="3">
    <source>
        <dbReference type="ARBA" id="ARBA00022617"/>
    </source>
</evidence>
<evidence type="ECO:0000256" key="7">
    <source>
        <dbReference type="ARBA" id="ARBA00023002"/>
    </source>
</evidence>
<dbReference type="PANTHER" id="PTHR47950">
    <property type="entry name" value="CYTOCHROME P450, FAMILY 76, SUBFAMILY C, POLYPEPTIDE 5-RELATED"/>
    <property type="match status" value="1"/>
</dbReference>
<evidence type="ECO:0000256" key="10">
    <source>
        <dbReference type="ARBA" id="ARBA00023136"/>
    </source>
</evidence>
<evidence type="ECO:0000313" key="13">
    <source>
        <dbReference type="EMBL" id="WET52754.1"/>
    </source>
</evidence>
<evidence type="ECO:0000256" key="6">
    <source>
        <dbReference type="ARBA" id="ARBA00022989"/>
    </source>
</evidence>
<protein>
    <submittedName>
        <fullName evidence="13">Cytochrome P450 76S80</fullName>
    </submittedName>
</protein>
<keyword evidence="5 11" id="KW-0479">Metal-binding</keyword>
<comment type="subcellular location">
    <subcellularLocation>
        <location evidence="1">Membrane</location>
        <topology evidence="1">Single-pass membrane protein</topology>
    </subcellularLocation>
</comment>
<evidence type="ECO:0000256" key="4">
    <source>
        <dbReference type="ARBA" id="ARBA00022692"/>
    </source>
</evidence>
<evidence type="ECO:0000256" key="5">
    <source>
        <dbReference type="ARBA" id="ARBA00022723"/>
    </source>
</evidence>
<dbReference type="PANTHER" id="PTHR47950:SF4">
    <property type="entry name" value="GERANIOL 8-HYDROXYLASE-LIKE"/>
    <property type="match status" value="1"/>
</dbReference>
<keyword evidence="3 11" id="KW-0349">Heme</keyword>
<dbReference type="InterPro" id="IPR017972">
    <property type="entry name" value="Cyt_P450_CS"/>
</dbReference>
<evidence type="ECO:0000256" key="1">
    <source>
        <dbReference type="ARBA" id="ARBA00004167"/>
    </source>
</evidence>
<keyword evidence="6" id="KW-1133">Transmembrane helix</keyword>
<comment type="cofactor">
    <cofactor evidence="11">
        <name>heme</name>
        <dbReference type="ChEBI" id="CHEBI:30413"/>
    </cofactor>
</comment>
<dbReference type="Pfam" id="PF00067">
    <property type="entry name" value="p450"/>
    <property type="match status" value="1"/>
</dbReference>
<dbReference type="GO" id="GO:0016020">
    <property type="term" value="C:membrane"/>
    <property type="evidence" value="ECO:0007669"/>
    <property type="project" value="UniProtKB-SubCell"/>
</dbReference>
<dbReference type="GO" id="GO:0004497">
    <property type="term" value="F:monooxygenase activity"/>
    <property type="evidence" value="ECO:0007669"/>
    <property type="project" value="UniProtKB-KW"/>
</dbReference>
<comment type="similarity">
    <text evidence="2 12">Belongs to the cytochrome P450 family.</text>
</comment>
<dbReference type="InterPro" id="IPR002401">
    <property type="entry name" value="Cyt_P450_E_grp-I"/>
</dbReference>
<dbReference type="PROSITE" id="PS00086">
    <property type="entry name" value="CYTOCHROME_P450"/>
    <property type="match status" value="1"/>
</dbReference>
<keyword evidence="7 12" id="KW-0560">Oxidoreductase</keyword>